<keyword evidence="2" id="KW-0378">Hydrolase</keyword>
<dbReference type="Gene3D" id="3.40.710.10">
    <property type="entry name" value="DD-peptidase/beta-lactamase superfamily"/>
    <property type="match status" value="1"/>
</dbReference>
<comment type="caution">
    <text evidence="2">The sequence shown here is derived from an EMBL/GenBank/DDBJ whole genome shotgun (WGS) entry which is preliminary data.</text>
</comment>
<feature type="domain" description="Beta-lactamase-related" evidence="1">
    <location>
        <begin position="77"/>
        <end position="445"/>
    </location>
</feature>
<keyword evidence="3" id="KW-1185">Reference proteome</keyword>
<dbReference type="AlphaFoldDB" id="A0A972SJS6"/>
<dbReference type="Pfam" id="PF00144">
    <property type="entry name" value="Beta-lactamase"/>
    <property type="match status" value="1"/>
</dbReference>
<protein>
    <submittedName>
        <fullName evidence="2">Serine hydrolase</fullName>
    </submittedName>
</protein>
<dbReference type="GO" id="GO:0016787">
    <property type="term" value="F:hydrolase activity"/>
    <property type="evidence" value="ECO:0007669"/>
    <property type="project" value="UniProtKB-KW"/>
</dbReference>
<evidence type="ECO:0000313" key="3">
    <source>
        <dbReference type="Proteomes" id="UP000655523"/>
    </source>
</evidence>
<dbReference type="PROSITE" id="PS51318">
    <property type="entry name" value="TAT"/>
    <property type="match status" value="1"/>
</dbReference>
<dbReference type="Proteomes" id="UP000655523">
    <property type="component" value="Unassembled WGS sequence"/>
</dbReference>
<dbReference type="PANTHER" id="PTHR43283:SF3">
    <property type="entry name" value="BETA-LACTAMASE FAMILY PROTEIN (AFU_ORTHOLOGUE AFUA_5G07500)"/>
    <property type="match status" value="1"/>
</dbReference>
<name>A0A972SJS6_9BURK</name>
<gene>
    <name evidence="2" type="ORF">GNZ13_15805</name>
</gene>
<evidence type="ECO:0000313" key="2">
    <source>
        <dbReference type="EMBL" id="NPT56020.1"/>
    </source>
</evidence>
<dbReference type="InterPro" id="IPR001466">
    <property type="entry name" value="Beta-lactam-related"/>
</dbReference>
<accession>A0A972SJS6</accession>
<organism evidence="2 3">
    <name type="scientific">Paraburkholderia elongata</name>
    <dbReference type="NCBI Taxonomy" id="2675747"/>
    <lineage>
        <taxon>Bacteria</taxon>
        <taxon>Pseudomonadati</taxon>
        <taxon>Pseudomonadota</taxon>
        <taxon>Betaproteobacteria</taxon>
        <taxon>Burkholderiales</taxon>
        <taxon>Burkholderiaceae</taxon>
        <taxon>Paraburkholderia</taxon>
    </lineage>
</organism>
<reference evidence="2 3" key="1">
    <citation type="submission" date="2019-11" db="EMBL/GenBank/DDBJ databases">
        <title>Metabolism of dissolved organic matter in forest soils.</title>
        <authorList>
            <person name="Cyle K.T."/>
            <person name="Wilhelm R.C."/>
            <person name="Martinez C.E."/>
        </authorList>
    </citation>
    <scope>NUCLEOTIDE SEQUENCE [LARGE SCALE GENOMIC DNA]</scope>
    <source>
        <strain evidence="2 3">5N</strain>
    </source>
</reference>
<dbReference type="InterPro" id="IPR006311">
    <property type="entry name" value="TAT_signal"/>
</dbReference>
<dbReference type="InterPro" id="IPR012338">
    <property type="entry name" value="Beta-lactam/transpept-like"/>
</dbReference>
<dbReference type="InterPro" id="IPR050789">
    <property type="entry name" value="Diverse_Enzym_Activities"/>
</dbReference>
<evidence type="ECO:0000259" key="1">
    <source>
        <dbReference type="Pfam" id="PF00144"/>
    </source>
</evidence>
<dbReference type="RefSeq" id="WP_172165961.1">
    <property type="nucleotide sequence ID" value="NZ_WOEZ01000078.1"/>
</dbReference>
<dbReference type="SUPFAM" id="SSF56601">
    <property type="entry name" value="beta-lactamase/transpeptidase-like"/>
    <property type="match status" value="1"/>
</dbReference>
<dbReference type="EMBL" id="WOEZ01000078">
    <property type="protein sequence ID" value="NPT56020.1"/>
    <property type="molecule type" value="Genomic_DNA"/>
</dbReference>
<proteinExistence type="predicted"/>
<sequence length="457" mass="49885">MNTRHLGLAIAAPVAGYAQESSSTVTRRDLLKRASGLLAVAAVGGLTSIGTEAAEGHQERHRVLVRNPAFAAIDLSLRQAVDNGTVAGVVAMGATQRGLVYEGASGHANPQTGAAMTPDTVFWLLSMTKAITATACMQLIEQGRLSLDQPAGDILPELKSPQVLDGFDASGQPKLRPARNTITVRHLLTHTSGFTYSIWSENMSRYEKVTGMPDIGYSMNGAFKAPLEFEPGERWQYGIGMDWVGKLVEAVTDQSLEVYFREHIFTPLGMSNSGFLISGAQKQRVATMHNRQPDGSLKPAPFEINQRPEFFMGGGGAFSTPRDYMALLQMLVNGGTYRGERVLRADTVATMFQNHIGDLQVTEMKTAQPTWSNSFDQFPAMSHKWGLSFDINTQPGPHGRSAGSISWAGLLNSYFWVDPVRKVAGTLFTQILPFYDPRVVDLYGQFEQGLYHGLQHA</sequence>
<dbReference type="PANTHER" id="PTHR43283">
    <property type="entry name" value="BETA-LACTAMASE-RELATED"/>
    <property type="match status" value="1"/>
</dbReference>